<organism evidence="1 2">
    <name type="scientific">Maliponia aquimaris</name>
    <dbReference type="NCBI Taxonomy" id="1673631"/>
    <lineage>
        <taxon>Bacteria</taxon>
        <taxon>Pseudomonadati</taxon>
        <taxon>Pseudomonadota</taxon>
        <taxon>Alphaproteobacteria</taxon>
        <taxon>Rhodobacterales</taxon>
        <taxon>Paracoccaceae</taxon>
        <taxon>Maliponia</taxon>
    </lineage>
</organism>
<dbReference type="EMBL" id="FXYF01000013">
    <property type="protein sequence ID" value="SMX48530.1"/>
    <property type="molecule type" value="Genomic_DNA"/>
</dbReference>
<accession>A0A238L0Y3</accession>
<sequence>MPMTRDGAGMSDSGKELELVKMTKRNGLTKAVDAVSHHFKHATCACLLGLSSCGKSSTLRMIADADAAKIEQPRSPGGAGGVTWGADF</sequence>
<evidence type="ECO:0000313" key="1">
    <source>
        <dbReference type="EMBL" id="SMX48530.1"/>
    </source>
</evidence>
<protein>
    <submittedName>
        <fullName evidence="1">Uncharacterized protein</fullName>
    </submittedName>
</protein>
<dbReference type="Gene3D" id="3.40.50.300">
    <property type="entry name" value="P-loop containing nucleotide triphosphate hydrolases"/>
    <property type="match status" value="1"/>
</dbReference>
<evidence type="ECO:0000313" key="2">
    <source>
        <dbReference type="Proteomes" id="UP000207598"/>
    </source>
</evidence>
<dbReference type="SUPFAM" id="SSF52540">
    <property type="entry name" value="P-loop containing nucleoside triphosphate hydrolases"/>
    <property type="match status" value="1"/>
</dbReference>
<name>A0A238L0Y3_9RHOB</name>
<gene>
    <name evidence="1" type="ORF">MAA8898_03979</name>
</gene>
<dbReference type="Proteomes" id="UP000207598">
    <property type="component" value="Unassembled WGS sequence"/>
</dbReference>
<dbReference type="AlphaFoldDB" id="A0A238L0Y3"/>
<reference evidence="1 2" key="1">
    <citation type="submission" date="2017-05" db="EMBL/GenBank/DDBJ databases">
        <authorList>
            <person name="Song R."/>
            <person name="Chenine A.L."/>
            <person name="Ruprecht R.M."/>
        </authorList>
    </citation>
    <scope>NUCLEOTIDE SEQUENCE [LARGE SCALE GENOMIC DNA]</scope>
    <source>
        <strain evidence="1 2">CECT 8898</strain>
    </source>
</reference>
<dbReference type="InterPro" id="IPR027417">
    <property type="entry name" value="P-loop_NTPase"/>
</dbReference>
<proteinExistence type="predicted"/>
<keyword evidence="2" id="KW-1185">Reference proteome</keyword>